<dbReference type="PANTHER" id="PTHR40099:SF1">
    <property type="entry name" value="ACETOLACTATE SYNTHASE, SMALL SUBUNIT"/>
    <property type="match status" value="1"/>
</dbReference>
<reference evidence="2" key="1">
    <citation type="submission" date="2020-10" db="EMBL/GenBank/DDBJ databases">
        <authorList>
            <person name="Gilroy R."/>
        </authorList>
    </citation>
    <scope>NUCLEOTIDE SEQUENCE</scope>
    <source>
        <strain evidence="2">ChiHile30-977</strain>
    </source>
</reference>
<sequence>MYVQQISVFIENQPGKLAEFAELLGREGIDLVALSIADTTNFGILRCIVCDYERAAKIIGEAGYTARVTDVLAVSVPDKPGGMAQAVRALTDAGISIEYLYSFVRSAGNNALLIFRVDKLDEAYRVLQASGVKLITQEQVRTL</sequence>
<dbReference type="Gene3D" id="3.30.2130.10">
    <property type="entry name" value="VC0802-like"/>
    <property type="match status" value="1"/>
</dbReference>
<dbReference type="InterPro" id="IPR045739">
    <property type="entry name" value="ACT_dom_pair"/>
</dbReference>
<dbReference type="PROSITE" id="PS51671">
    <property type="entry name" value="ACT"/>
    <property type="match status" value="1"/>
</dbReference>
<dbReference type="InterPro" id="IPR002912">
    <property type="entry name" value="ACT_dom"/>
</dbReference>
<evidence type="ECO:0000259" key="1">
    <source>
        <dbReference type="PROSITE" id="PS51671"/>
    </source>
</evidence>
<dbReference type="CDD" id="cd04882">
    <property type="entry name" value="ACT_Bt0572_2"/>
    <property type="match status" value="1"/>
</dbReference>
<dbReference type="Pfam" id="PF19571">
    <property type="entry name" value="ACT_8"/>
    <property type="match status" value="1"/>
</dbReference>
<organism evidence="2 3">
    <name type="scientific">Candidatus Avichristensenella intestinipullorum</name>
    <dbReference type="NCBI Taxonomy" id="2840693"/>
    <lineage>
        <taxon>Bacteria</taxon>
        <taxon>Bacillati</taxon>
        <taxon>Bacillota</taxon>
        <taxon>Clostridia</taxon>
        <taxon>Candidatus Avichristensenella</taxon>
    </lineage>
</organism>
<protein>
    <submittedName>
        <fullName evidence="2">ACT domain-containing protein</fullName>
    </submittedName>
</protein>
<dbReference type="PANTHER" id="PTHR40099">
    <property type="entry name" value="ACETOLACTATE SYNTHASE, SMALL SUBUNIT"/>
    <property type="match status" value="1"/>
</dbReference>
<reference evidence="2" key="2">
    <citation type="journal article" date="2021" name="PeerJ">
        <title>Extensive microbial diversity within the chicken gut microbiome revealed by metagenomics and culture.</title>
        <authorList>
            <person name="Gilroy R."/>
            <person name="Ravi A."/>
            <person name="Getino M."/>
            <person name="Pursley I."/>
            <person name="Horton D.L."/>
            <person name="Alikhan N.F."/>
            <person name="Baker D."/>
            <person name="Gharbi K."/>
            <person name="Hall N."/>
            <person name="Watson M."/>
            <person name="Adriaenssens E.M."/>
            <person name="Foster-Nyarko E."/>
            <person name="Jarju S."/>
            <person name="Secka A."/>
            <person name="Antonio M."/>
            <person name="Oren A."/>
            <person name="Chaudhuri R.R."/>
            <person name="La Ragione R."/>
            <person name="Hildebrand F."/>
            <person name="Pallen M.J."/>
        </authorList>
    </citation>
    <scope>NUCLEOTIDE SEQUENCE</scope>
    <source>
        <strain evidence="2">ChiHile30-977</strain>
    </source>
</reference>
<dbReference type="InterPro" id="IPR045865">
    <property type="entry name" value="ACT-like_dom_sf"/>
</dbReference>
<dbReference type="SUPFAM" id="SSF55021">
    <property type="entry name" value="ACT-like"/>
    <property type="match status" value="2"/>
</dbReference>
<proteinExistence type="predicted"/>
<gene>
    <name evidence="2" type="ORF">IAA66_05295</name>
</gene>
<comment type="caution">
    <text evidence="2">The sequence shown here is derived from an EMBL/GenBank/DDBJ whole genome shotgun (WGS) entry which is preliminary data.</text>
</comment>
<evidence type="ECO:0000313" key="3">
    <source>
        <dbReference type="Proteomes" id="UP000886819"/>
    </source>
</evidence>
<feature type="domain" description="ACT" evidence="1">
    <location>
        <begin position="71"/>
        <end position="143"/>
    </location>
</feature>
<accession>A0A9D0YX24</accession>
<evidence type="ECO:0000313" key="2">
    <source>
        <dbReference type="EMBL" id="HIQ62986.1"/>
    </source>
</evidence>
<name>A0A9D0YX24_9FIRM</name>
<dbReference type="AlphaFoldDB" id="A0A9D0YX24"/>
<dbReference type="EMBL" id="DVFI01000081">
    <property type="protein sequence ID" value="HIQ62986.1"/>
    <property type="molecule type" value="Genomic_DNA"/>
</dbReference>
<dbReference type="Proteomes" id="UP000886819">
    <property type="component" value="Unassembled WGS sequence"/>
</dbReference>